<sequence>MTALRLSRGSTVRSPVPDLEGTPGGIFGLNRQAHGSPGP</sequence>
<dbReference type="EMBL" id="CYRY02044048">
    <property type="protein sequence ID" value="VCX38798.1"/>
    <property type="molecule type" value="Genomic_DNA"/>
</dbReference>
<keyword evidence="3" id="KW-1185">Reference proteome</keyword>
<name>A0A9X9Q834_GULGU</name>
<proteinExistence type="predicted"/>
<evidence type="ECO:0000313" key="3">
    <source>
        <dbReference type="Proteomes" id="UP000269945"/>
    </source>
</evidence>
<evidence type="ECO:0000313" key="2">
    <source>
        <dbReference type="EMBL" id="VCX38798.1"/>
    </source>
</evidence>
<feature type="region of interest" description="Disordered" evidence="1">
    <location>
        <begin position="1"/>
        <end position="39"/>
    </location>
</feature>
<organism evidence="2 3">
    <name type="scientific">Gulo gulo</name>
    <name type="common">Wolverine</name>
    <name type="synonym">Gluton</name>
    <dbReference type="NCBI Taxonomy" id="48420"/>
    <lineage>
        <taxon>Eukaryota</taxon>
        <taxon>Metazoa</taxon>
        <taxon>Chordata</taxon>
        <taxon>Craniata</taxon>
        <taxon>Vertebrata</taxon>
        <taxon>Euteleostomi</taxon>
        <taxon>Mammalia</taxon>
        <taxon>Eutheria</taxon>
        <taxon>Laurasiatheria</taxon>
        <taxon>Carnivora</taxon>
        <taxon>Caniformia</taxon>
        <taxon>Musteloidea</taxon>
        <taxon>Mustelidae</taxon>
        <taxon>Guloninae</taxon>
        <taxon>Gulo</taxon>
    </lineage>
</organism>
<protein>
    <submittedName>
        <fullName evidence="2">Uncharacterized protein</fullName>
    </submittedName>
</protein>
<evidence type="ECO:0000256" key="1">
    <source>
        <dbReference type="SAM" id="MobiDB-lite"/>
    </source>
</evidence>
<comment type="caution">
    <text evidence="2">The sequence shown here is derived from an EMBL/GenBank/DDBJ whole genome shotgun (WGS) entry which is preliminary data.</text>
</comment>
<dbReference type="Proteomes" id="UP000269945">
    <property type="component" value="Unassembled WGS sequence"/>
</dbReference>
<gene>
    <name evidence="2" type="ORF">BN2614_LOCUS1</name>
</gene>
<accession>A0A9X9Q834</accession>
<reference evidence="2 3" key="1">
    <citation type="submission" date="2018-10" db="EMBL/GenBank/DDBJ databases">
        <authorList>
            <person name="Ekblom R."/>
            <person name="Jareborg N."/>
        </authorList>
    </citation>
    <scope>NUCLEOTIDE SEQUENCE [LARGE SCALE GENOMIC DNA]</scope>
    <source>
        <tissue evidence="2">Muscle</tissue>
    </source>
</reference>
<dbReference type="AlphaFoldDB" id="A0A9X9Q834"/>